<dbReference type="RefSeq" id="WP_329394501.1">
    <property type="nucleotide sequence ID" value="NZ_CP109019.1"/>
</dbReference>
<accession>A0ABZ1XCU8</accession>
<gene>
    <name evidence="1" type="ORF">OG515_00095</name>
</gene>
<sequence>MSSGIQAAQIRAFAPPAAAAQSEAIRHRVRLSRLAVWAVVASGPVALTVALTSSPTSVQAAIPAKPAPVRTAAAANPAGYAQLFVSVWLCGSTGEMSSA</sequence>
<protein>
    <submittedName>
        <fullName evidence="1">Uncharacterized protein</fullName>
    </submittedName>
</protein>
<dbReference type="EMBL" id="CP109019">
    <property type="protein sequence ID" value="WUT80706.1"/>
    <property type="molecule type" value="Genomic_DNA"/>
</dbReference>
<keyword evidence="2" id="KW-1185">Reference proteome</keyword>
<name>A0ABZ1XCU8_9ACTN</name>
<evidence type="ECO:0000313" key="2">
    <source>
        <dbReference type="Proteomes" id="UP001432060"/>
    </source>
</evidence>
<proteinExistence type="predicted"/>
<organism evidence="1 2">
    <name type="scientific">Streptomyces melanogenes</name>
    <dbReference type="NCBI Taxonomy" id="67326"/>
    <lineage>
        <taxon>Bacteria</taxon>
        <taxon>Bacillati</taxon>
        <taxon>Actinomycetota</taxon>
        <taxon>Actinomycetes</taxon>
        <taxon>Kitasatosporales</taxon>
        <taxon>Streptomycetaceae</taxon>
        <taxon>Streptomyces</taxon>
    </lineage>
</organism>
<dbReference type="Proteomes" id="UP001432060">
    <property type="component" value="Chromosome"/>
</dbReference>
<evidence type="ECO:0000313" key="1">
    <source>
        <dbReference type="EMBL" id="WUT80706.1"/>
    </source>
</evidence>
<reference evidence="1" key="1">
    <citation type="submission" date="2022-10" db="EMBL/GenBank/DDBJ databases">
        <title>The complete genomes of actinobacterial strains from the NBC collection.</title>
        <authorList>
            <person name="Joergensen T.S."/>
            <person name="Alvarez Arevalo M."/>
            <person name="Sterndorff E.B."/>
            <person name="Faurdal D."/>
            <person name="Vuksanovic O."/>
            <person name="Mourched A.-S."/>
            <person name="Charusanti P."/>
            <person name="Shaw S."/>
            <person name="Blin K."/>
            <person name="Weber T."/>
        </authorList>
    </citation>
    <scope>NUCLEOTIDE SEQUENCE</scope>
    <source>
        <strain evidence="1">NBC_00668</strain>
    </source>
</reference>